<dbReference type="GO" id="GO:0070898">
    <property type="term" value="P:RNA polymerase III preinitiation complex assembly"/>
    <property type="evidence" value="ECO:0007669"/>
    <property type="project" value="TreeGrafter"/>
</dbReference>
<dbReference type="InterPro" id="IPR009057">
    <property type="entry name" value="Homeodomain-like_sf"/>
</dbReference>
<dbReference type="GO" id="GO:0005634">
    <property type="term" value="C:nucleus"/>
    <property type="evidence" value="ECO:0007669"/>
    <property type="project" value="UniProtKB-SubCell"/>
</dbReference>
<feature type="domain" description="Transcription factor TFIIIB component B'' Myb" evidence="3">
    <location>
        <begin position="481"/>
        <end position="565"/>
    </location>
</feature>
<feature type="region of interest" description="Disordered" evidence="2">
    <location>
        <begin position="1"/>
        <end position="165"/>
    </location>
</feature>
<comment type="caution">
    <text evidence="5">The sequence shown here is derived from an EMBL/GenBank/DDBJ whole genome shotgun (WGS) entry which is preliminary data.</text>
</comment>
<gene>
    <name evidence="5" type="ORF">APLA_LOCUS15732</name>
    <name evidence="4" type="ORF">APLA_LOCUS3713</name>
</gene>
<evidence type="ECO:0000256" key="1">
    <source>
        <dbReference type="ARBA" id="ARBA00004123"/>
    </source>
</evidence>
<feature type="compositionally biased region" description="Basic and acidic residues" evidence="2">
    <location>
        <begin position="408"/>
        <end position="423"/>
    </location>
</feature>
<feature type="compositionally biased region" description="Low complexity" evidence="2">
    <location>
        <begin position="771"/>
        <end position="789"/>
    </location>
</feature>
<dbReference type="GO" id="GO:0000126">
    <property type="term" value="C:transcription factor TFIIIB complex"/>
    <property type="evidence" value="ECO:0007669"/>
    <property type="project" value="TreeGrafter"/>
</dbReference>
<evidence type="ECO:0000313" key="4">
    <source>
        <dbReference type="EMBL" id="CAB3228907.1"/>
    </source>
</evidence>
<feature type="compositionally biased region" description="Basic and acidic residues" evidence="2">
    <location>
        <begin position="623"/>
        <end position="636"/>
    </location>
</feature>
<feature type="region of interest" description="Disordered" evidence="2">
    <location>
        <begin position="767"/>
        <end position="813"/>
    </location>
</feature>
<feature type="compositionally biased region" description="Polar residues" evidence="2">
    <location>
        <begin position="291"/>
        <end position="310"/>
    </location>
</feature>
<name>A0A8S1BDH1_ARCPL</name>
<evidence type="ECO:0000313" key="6">
    <source>
        <dbReference type="Proteomes" id="UP000494106"/>
    </source>
</evidence>
<evidence type="ECO:0000256" key="2">
    <source>
        <dbReference type="SAM" id="MobiDB-lite"/>
    </source>
</evidence>
<feature type="compositionally biased region" description="Polar residues" evidence="2">
    <location>
        <begin position="268"/>
        <end position="277"/>
    </location>
</feature>
<dbReference type="GO" id="GO:0001156">
    <property type="term" value="F:TFIIIC-class transcription factor complex binding"/>
    <property type="evidence" value="ECO:0007669"/>
    <property type="project" value="TreeGrafter"/>
</dbReference>
<evidence type="ECO:0000313" key="5">
    <source>
        <dbReference type="EMBL" id="CAB3257038.1"/>
    </source>
</evidence>
<feature type="region of interest" description="Disordered" evidence="2">
    <location>
        <begin position="332"/>
        <end position="370"/>
    </location>
</feature>
<feature type="compositionally biased region" description="Basic and acidic residues" evidence="2">
    <location>
        <begin position="93"/>
        <end position="106"/>
    </location>
</feature>
<dbReference type="Proteomes" id="UP000494106">
    <property type="component" value="Unassembled WGS sequence"/>
</dbReference>
<reference evidence="6 7" key="1">
    <citation type="submission" date="2020-04" db="EMBL/GenBank/DDBJ databases">
        <authorList>
            <person name="Wallbank WR R."/>
            <person name="Pardo Diaz C."/>
            <person name="Kozak K."/>
            <person name="Martin S."/>
            <person name="Jiggins C."/>
            <person name="Moest M."/>
            <person name="Warren A I."/>
            <person name="Byers J.R.P. K."/>
            <person name="Montejo-Kovacevich G."/>
            <person name="Yen C E."/>
        </authorList>
    </citation>
    <scope>NUCLEOTIDE SEQUENCE [LARGE SCALE GENOMIC DNA]</scope>
</reference>
<feature type="compositionally biased region" description="Polar residues" evidence="2">
    <location>
        <begin position="73"/>
        <end position="85"/>
    </location>
</feature>
<dbReference type="Pfam" id="PF15963">
    <property type="entry name" value="Myb_DNA-bind_7"/>
    <property type="match status" value="1"/>
</dbReference>
<dbReference type="Proteomes" id="UP000494256">
    <property type="component" value="Unassembled WGS sequence"/>
</dbReference>
<accession>A0A8S1BDH1</accession>
<feature type="compositionally biased region" description="Basic and acidic residues" evidence="2">
    <location>
        <begin position="19"/>
        <end position="41"/>
    </location>
</feature>
<dbReference type="InterPro" id="IPR039467">
    <property type="entry name" value="TFIIIB_B''_Myb"/>
</dbReference>
<dbReference type="OrthoDB" id="272624at2759"/>
<feature type="region of interest" description="Disordered" evidence="2">
    <location>
        <begin position="558"/>
        <end position="665"/>
    </location>
</feature>
<proteinExistence type="predicted"/>
<dbReference type="AlphaFoldDB" id="A0A8S1BDH1"/>
<feature type="compositionally biased region" description="Basic and acidic residues" evidence="2">
    <location>
        <begin position="345"/>
        <end position="360"/>
    </location>
</feature>
<feature type="region of interest" description="Disordered" evidence="2">
    <location>
        <begin position="408"/>
        <end position="436"/>
    </location>
</feature>
<protein>
    <recommendedName>
        <fullName evidence="3">Transcription factor TFIIIB component B'' Myb domain-containing protein</fullName>
    </recommendedName>
</protein>
<dbReference type="SUPFAM" id="SSF46689">
    <property type="entry name" value="Homeodomain-like"/>
    <property type="match status" value="1"/>
</dbReference>
<feature type="compositionally biased region" description="Basic and acidic residues" evidence="2">
    <location>
        <begin position="558"/>
        <end position="595"/>
    </location>
</feature>
<dbReference type="EMBL" id="CADEBD010000284">
    <property type="protein sequence ID" value="CAB3228907.1"/>
    <property type="molecule type" value="Genomic_DNA"/>
</dbReference>
<keyword evidence="6" id="KW-1185">Reference proteome</keyword>
<organism evidence="5 6">
    <name type="scientific">Arctia plantaginis</name>
    <name type="common">Wood tiger moth</name>
    <name type="synonym">Phalaena plantaginis</name>
    <dbReference type="NCBI Taxonomy" id="874455"/>
    <lineage>
        <taxon>Eukaryota</taxon>
        <taxon>Metazoa</taxon>
        <taxon>Ecdysozoa</taxon>
        <taxon>Arthropoda</taxon>
        <taxon>Hexapoda</taxon>
        <taxon>Insecta</taxon>
        <taxon>Pterygota</taxon>
        <taxon>Neoptera</taxon>
        <taxon>Endopterygota</taxon>
        <taxon>Lepidoptera</taxon>
        <taxon>Glossata</taxon>
        <taxon>Ditrysia</taxon>
        <taxon>Noctuoidea</taxon>
        <taxon>Erebidae</taxon>
        <taxon>Arctiinae</taxon>
        <taxon>Arctia</taxon>
    </lineage>
</organism>
<sequence>MSTRRARIKAVTSLPPRRKNNDNGDKNKPSTISKDEVEKLKSPKIPRSSIKNQECLGKDSPKSKIGSPLKSPRSVNNNVTIQSERILSPTVKEVPKDIPRTPKTSEKVSVITSTSSIKPVFISPRSVDSPLRKSTVPTPKASVDAQKVTTPEKMVESPKLNNNTELNANVDEIRKTPIVPSSTATDKTKNDLPDDYNVPSVPESVTEDGMDGIVPLQPVASAPKPIALLKNEIISENAEVLFDPIVPLPSPSKVRAKLRPIPRLNPVRRNSIQGSASESEDESRRGHINAGSVTPAPSRQRTESYTSVSTMLSLPNRDVARVRNDSVCSSVSQIVSQPPAPASPLKEKQPFKSRRQDMSRRMAAMRRRRETVKRDALTMYDLIFYNPTTNPIVPNQDELNAIEANEKVETMRKSAPEPEKNPDDPPAPASDAAPVPQIKLGPNGEIILDEQSLVIKQSEKRTVSSSVVIEGSWTGLGSGRYKRGPRTAEWNNAETVRFYRALAALGTDFMLMERLFPGRTRRDLKLKFKKEERVNAAQVDKALRTSSKWDATKLEEEFTAEREAEKRQARHEAERVTRRAQEERERHRVAKELHVRQSKASKAMESSILPDSEQGNGGLTADDFIRRHLEDKGETKGRKRKPRTAPNTSQPVPIAPAPPTANSPYAQLTLINSPMGNRRTPAAGDMASILKADQTKAPTKTPELLNSASGVPSNIESGSLVVLTVDDPKSPSKKMLQTYIAHGGGKLTPVALPPNLLNSVVSYMKKGTPRSTVSGASSPSSIISQDSRSTTPGVILPSPAKRQRHSSYTITQL</sequence>
<dbReference type="EMBL" id="CADEBC010000590">
    <property type="protein sequence ID" value="CAB3257038.1"/>
    <property type="molecule type" value="Genomic_DNA"/>
</dbReference>
<evidence type="ECO:0000259" key="3">
    <source>
        <dbReference type="Pfam" id="PF15963"/>
    </source>
</evidence>
<feature type="region of interest" description="Disordered" evidence="2">
    <location>
        <begin position="259"/>
        <end position="310"/>
    </location>
</feature>
<evidence type="ECO:0000313" key="7">
    <source>
        <dbReference type="Proteomes" id="UP000494256"/>
    </source>
</evidence>
<dbReference type="PANTHER" id="PTHR22929">
    <property type="entry name" value="RNA POLYMERASE III TRANSCRIPTION INITIATION FACTOR B"/>
    <property type="match status" value="1"/>
</dbReference>
<comment type="subcellular location">
    <subcellularLocation>
        <location evidence="1">Nucleus</location>
    </subcellularLocation>
</comment>
<dbReference type="PANTHER" id="PTHR22929:SF0">
    <property type="entry name" value="TRANSCRIPTION FACTOR TFIIIB COMPONENT B'' HOMOLOG"/>
    <property type="match status" value="1"/>
</dbReference>